<accession>A0A8S9R0B8</accession>
<reference evidence="2" key="1">
    <citation type="submission" date="2019-12" db="EMBL/GenBank/DDBJ databases">
        <title>Genome sequencing and annotation of Brassica cretica.</title>
        <authorList>
            <person name="Studholme D.J."/>
            <person name="Sarris P."/>
        </authorList>
    </citation>
    <scope>NUCLEOTIDE SEQUENCE</scope>
    <source>
        <strain evidence="2">PFS-109/04</strain>
        <tissue evidence="2">Leaf</tissue>
    </source>
</reference>
<evidence type="ECO:0000256" key="1">
    <source>
        <dbReference type="SAM" id="Phobius"/>
    </source>
</evidence>
<dbReference type="Proteomes" id="UP000712600">
    <property type="component" value="Unassembled WGS sequence"/>
</dbReference>
<feature type="transmembrane region" description="Helical" evidence="1">
    <location>
        <begin position="50"/>
        <end position="68"/>
    </location>
</feature>
<proteinExistence type="predicted"/>
<dbReference type="AlphaFoldDB" id="A0A8S9R0B8"/>
<sequence length="360" mass="40417">MDLKANRFLAVSEIESTGRIMEYTAARSFRGSVVSSCYKVEEYSRLEGSLIFAIIFLVRLSAILALFVNRQAPEVSMFIGVAVTERTLALPCQRRLTSKGTAAATVCRGVQSRSAGLRMGHLVRLVVGDWEQPSEEVKELGDDPTGYTLSPVELKEDGDRDVDSYRRQRREEDGITIITMGVAAHTKITITELEDYRERGFILASESVLLEICTSDELEKIRRASYALTQNRAPPPLVFSDDNDSYEELKEICFLAVSEIQSTWRIMEYTAVRSLRGSVLSILLNHLEYARLESSLISAIIFLDRFSAILALFVNRQSTISFSVYWRCSRRSILFGENSITVSTAAHSGAQLRSLLRLIN</sequence>
<keyword evidence="1" id="KW-1133">Transmembrane helix</keyword>
<name>A0A8S9R0B8_BRACR</name>
<evidence type="ECO:0000313" key="3">
    <source>
        <dbReference type="Proteomes" id="UP000712600"/>
    </source>
</evidence>
<protein>
    <submittedName>
        <fullName evidence="2">Uncharacterized protein</fullName>
    </submittedName>
</protein>
<evidence type="ECO:0000313" key="2">
    <source>
        <dbReference type="EMBL" id="KAF3558123.1"/>
    </source>
</evidence>
<gene>
    <name evidence="2" type="ORF">F2Q69_00011861</name>
</gene>
<dbReference type="EMBL" id="QGKX02000996">
    <property type="protein sequence ID" value="KAF3558123.1"/>
    <property type="molecule type" value="Genomic_DNA"/>
</dbReference>
<keyword evidence="1" id="KW-0812">Transmembrane</keyword>
<organism evidence="2 3">
    <name type="scientific">Brassica cretica</name>
    <name type="common">Mustard</name>
    <dbReference type="NCBI Taxonomy" id="69181"/>
    <lineage>
        <taxon>Eukaryota</taxon>
        <taxon>Viridiplantae</taxon>
        <taxon>Streptophyta</taxon>
        <taxon>Embryophyta</taxon>
        <taxon>Tracheophyta</taxon>
        <taxon>Spermatophyta</taxon>
        <taxon>Magnoliopsida</taxon>
        <taxon>eudicotyledons</taxon>
        <taxon>Gunneridae</taxon>
        <taxon>Pentapetalae</taxon>
        <taxon>rosids</taxon>
        <taxon>malvids</taxon>
        <taxon>Brassicales</taxon>
        <taxon>Brassicaceae</taxon>
        <taxon>Brassiceae</taxon>
        <taxon>Brassica</taxon>
    </lineage>
</organism>
<keyword evidence="1" id="KW-0472">Membrane</keyword>
<comment type="caution">
    <text evidence="2">The sequence shown here is derived from an EMBL/GenBank/DDBJ whole genome shotgun (WGS) entry which is preliminary data.</text>
</comment>